<dbReference type="RefSeq" id="WP_073219032.1">
    <property type="nucleotide sequence ID" value="NZ_FNNS01000016.1"/>
</dbReference>
<organism evidence="5 6">
    <name type="scientific">Aequorivita viscosa</name>
    <dbReference type="NCBI Taxonomy" id="797419"/>
    <lineage>
        <taxon>Bacteria</taxon>
        <taxon>Pseudomonadati</taxon>
        <taxon>Bacteroidota</taxon>
        <taxon>Flavobacteriia</taxon>
        <taxon>Flavobacteriales</taxon>
        <taxon>Flavobacteriaceae</taxon>
        <taxon>Aequorivita</taxon>
    </lineage>
</organism>
<sequence>MIKKITFLFLALLISTFSWQGMAQVSIGEQDGTTSTIPIAGCWGYSYTQQIVYSSEINASGDITSISFYYTSGGFDNSLDWDIYLGHSTQTTFASTTDWVDAAGLEQVYSGTVTYPAAGNWMTITFDTPFSYNGTDHLVVAVHENMPGYTCSANFAKTETITGTNRGMTYRNDTTNPDPTSPPSASTRVDYINTMILGGIQQSCPSPTEVAASAITQTTADVNWTAGATETSWNLTWGLADYIPGDGNEIGQATVSTTSYQVMGLTPNTSYRVYVQADCGGEESAWIGYSFKTACGVVDTMVENFDSYDTGSIVPDCWERIVPAASAGSQTISSTSPASGTRNIYQYASATSNSIIVALPEFSNIDAGTHRLKLSARVGSGSGALLVGYVTDVTDYDSFTLIQEVSITNTSYATNSEYSVVVPNTVPAGARLGIKSAANGTSHYWDDVYWEVVPSCMAPSTLAATGVTDSTVDIDWMAGNTETSWNVSWGATGYTPGDADEVGTAVATATNFQITGLTAETAYDVYVQADCGAGDLSLWTGPLGVYTGYCIPTNTGDSGYIESVTITGDSGADISNLDSGAGITGSGYSDFSAQTVVVTPEETISYTVALESGETAGLKIWIDWNNDLTFDETTEMVYQSTSYSGNYTGSLTMPVGATGNYRMRIGSSYTPSSGPANACAHTGQGEYEDYTINIATLDTCTEAVAGTVVGETEMEVCALAPFSMTVTGNSEPADGLTRTWQSSPAGSGTWTDLGVASSTITIAGIDVATDYRYHVECTNGDMDDSEIIEVTLNPNPSDCYCIPEGTNSARYIDNFSTTGGIENISNLGSGYAPNGYGDFTAMTVEGNPGDEISFTVDVLGGTAGFRIWVDWNMDGVFDTTEEVVYNSTSYSAQHMGSFTIPMDAASGDTRMRVVSHWLDPEGDIDPCETGFGYGEFEDYTLSVPGASGPFPSPYCDIADAGDVWVEEITSIDVDATNVITNTNTTDPLVDHTDVIVDFTAGQTYNLSVEGNTYGDFETNIVAFIDWNQNDMLDDAGEIYELGTLANSDGADGISVNMDILVPADAVLGETRIRITKTYFDDLSLPIVTPCGIQFDPFGQGVEAGYGQAIDFTLNILEGSTDDCTGTPDGGLATANPESGEANSAYTVSATGFTSANGITYQWQSNTDAAGWVNEGASSTTYADFMATAPATSGVVVEWRLEVTCGPSAESSYSSVATFTTIEPSIYCIPVLDCTDNDAITNVTFQEIDNTTTCSPSGYGDYTAMVATVQSGGTFPMSVTVGDGWNVESASVWIDFDNSGTFDENEFFYIGTGSGEVLTENIAIPADAADGDYRMRVRVAAVPGDAATWDLACDEDQGYGETEDYTVTVTSAAGYCIPMLDCSDDDSITNVTFEGIDNTTTCSVDGYGDYTAMAATVQSGGTFPISVSVGGGWDVESVSVWIDFDNSQTFDENEFFFIGTGSAEALTGDIAIPTGLANGDYRMRVRVAAVPGDSATWDLACDEDQGYGETEDYTVTVDGTVGVEDFSNLNFSYYPNPMSEVLYVTANQNIESVSAYNVLGQQVLNTNQFADGKVDVSSLPTGTFIFRVTFEGGLEENFKVVKE</sequence>
<reference evidence="6" key="1">
    <citation type="submission" date="2016-11" db="EMBL/GenBank/DDBJ databases">
        <authorList>
            <person name="Varghese N."/>
            <person name="Submissions S."/>
        </authorList>
    </citation>
    <scope>NUCLEOTIDE SEQUENCE [LARGE SCALE GENOMIC DNA]</scope>
    <source>
        <strain evidence="6">DSM 26349</strain>
    </source>
</reference>
<protein>
    <submittedName>
        <fullName evidence="5">Por secretion system C-terminal sorting domain-containing protein</fullName>
    </submittedName>
</protein>
<feature type="domain" description="Fibronectin type-III" evidence="4">
    <location>
        <begin position="206"/>
        <end position="296"/>
    </location>
</feature>
<feature type="signal peptide" evidence="3">
    <location>
        <begin position="1"/>
        <end position="23"/>
    </location>
</feature>
<dbReference type="Gene3D" id="2.60.40.10">
    <property type="entry name" value="Immunoglobulins"/>
    <property type="match status" value="2"/>
</dbReference>
<dbReference type="OrthoDB" id="951108at2"/>
<feature type="compositionally biased region" description="Low complexity" evidence="2">
    <location>
        <begin position="172"/>
        <end position="185"/>
    </location>
</feature>
<feature type="domain" description="Fibronectin type-III" evidence="4">
    <location>
        <begin position="458"/>
        <end position="550"/>
    </location>
</feature>
<evidence type="ECO:0000313" key="5">
    <source>
        <dbReference type="EMBL" id="SHJ42561.1"/>
    </source>
</evidence>
<dbReference type="SUPFAM" id="SSF49265">
    <property type="entry name" value="Fibronectin type III"/>
    <property type="match status" value="1"/>
</dbReference>
<proteinExistence type="predicted"/>
<dbReference type="STRING" id="797419.SAMN05216556_11610"/>
<dbReference type="InterPro" id="IPR003961">
    <property type="entry name" value="FN3_dom"/>
</dbReference>
<dbReference type="InterPro" id="IPR036116">
    <property type="entry name" value="FN3_sf"/>
</dbReference>
<feature type="region of interest" description="Disordered" evidence="2">
    <location>
        <begin position="165"/>
        <end position="185"/>
    </location>
</feature>
<dbReference type="Pfam" id="PF00041">
    <property type="entry name" value="fn3"/>
    <property type="match status" value="1"/>
</dbReference>
<evidence type="ECO:0000256" key="2">
    <source>
        <dbReference type="SAM" id="MobiDB-lite"/>
    </source>
</evidence>
<dbReference type="InterPro" id="IPR026444">
    <property type="entry name" value="Secre_tail"/>
</dbReference>
<dbReference type="CDD" id="cd00063">
    <property type="entry name" value="FN3"/>
    <property type="match status" value="2"/>
</dbReference>
<dbReference type="InterPro" id="IPR045474">
    <property type="entry name" value="GEVED"/>
</dbReference>
<feature type="chain" id="PRO_5009918633" evidence="3">
    <location>
        <begin position="24"/>
        <end position="1602"/>
    </location>
</feature>
<accession>A0A1M6J7B9</accession>
<dbReference type="PROSITE" id="PS50853">
    <property type="entry name" value="FN3"/>
    <property type="match status" value="2"/>
</dbReference>
<evidence type="ECO:0000259" key="4">
    <source>
        <dbReference type="PROSITE" id="PS50853"/>
    </source>
</evidence>
<name>A0A1M6J7B9_9FLAO</name>
<evidence type="ECO:0000313" key="6">
    <source>
        <dbReference type="Proteomes" id="UP000184172"/>
    </source>
</evidence>
<gene>
    <name evidence="5" type="ORF">SAMN04487908_11656</name>
</gene>
<dbReference type="Proteomes" id="UP000184172">
    <property type="component" value="Unassembled WGS sequence"/>
</dbReference>
<dbReference type="NCBIfam" id="TIGR04183">
    <property type="entry name" value="Por_Secre_tail"/>
    <property type="match status" value="1"/>
</dbReference>
<dbReference type="Pfam" id="PF18962">
    <property type="entry name" value="Por_Secre_tail"/>
    <property type="match status" value="1"/>
</dbReference>
<dbReference type="InterPro" id="IPR013783">
    <property type="entry name" value="Ig-like_fold"/>
</dbReference>
<evidence type="ECO:0000256" key="1">
    <source>
        <dbReference type="ARBA" id="ARBA00022729"/>
    </source>
</evidence>
<evidence type="ECO:0000256" key="3">
    <source>
        <dbReference type="SAM" id="SignalP"/>
    </source>
</evidence>
<keyword evidence="6" id="KW-1185">Reference proteome</keyword>
<keyword evidence="1 3" id="KW-0732">Signal</keyword>
<dbReference type="EMBL" id="FQYV01000016">
    <property type="protein sequence ID" value="SHJ42561.1"/>
    <property type="molecule type" value="Genomic_DNA"/>
</dbReference>
<dbReference type="Pfam" id="PF20009">
    <property type="entry name" value="GEVED"/>
    <property type="match status" value="5"/>
</dbReference>
<dbReference type="SMART" id="SM00060">
    <property type="entry name" value="FN3"/>
    <property type="match status" value="2"/>
</dbReference>